<comment type="pathway">
    <text evidence="1">Amino-acid degradation; L-tryptophan degradation via kynurenine pathway; L-kynurenine from L-tryptophan: step 1/2.</text>
</comment>
<feature type="binding site" description="axial binding residue" evidence="1">
    <location>
        <position position="299"/>
    </location>
    <ligand>
        <name>heme</name>
        <dbReference type="ChEBI" id="CHEBI:30413"/>
    </ligand>
    <ligandPart>
        <name>Fe</name>
        <dbReference type="ChEBI" id="CHEBI:18248"/>
    </ligandPart>
</feature>
<keyword evidence="1" id="KW-0560">Oxidoreductase</keyword>
<dbReference type="GO" id="GO:0046872">
    <property type="term" value="F:metal ion binding"/>
    <property type="evidence" value="ECO:0007669"/>
    <property type="project" value="UniProtKB-KW"/>
</dbReference>
<dbReference type="GO" id="GO:0020037">
    <property type="term" value="F:heme binding"/>
    <property type="evidence" value="ECO:0007669"/>
    <property type="project" value="UniProtKB-UniRule"/>
</dbReference>
<dbReference type="EC" id="1.13.11.11" evidence="1"/>
<dbReference type="RefSeq" id="WP_111295848.1">
    <property type="nucleotide sequence ID" value="NZ_QKZV01000006.1"/>
</dbReference>
<reference evidence="2 3" key="1">
    <citation type="submission" date="2018-06" db="EMBL/GenBank/DDBJ databases">
        <title>Genomic Encyclopedia of Archaeal and Bacterial Type Strains, Phase II (KMG-II): from individual species to whole genera.</title>
        <authorList>
            <person name="Goeker M."/>
        </authorList>
    </citation>
    <scope>NUCLEOTIDE SEQUENCE [LARGE SCALE GENOMIC DNA]</scope>
    <source>
        <strain evidence="2 3">DSM 23241</strain>
    </source>
</reference>
<sequence length="362" mass="42583">MSNGSVYYHNYLELDKILESQHPISFKPGNEPAHDEMLFIIIHQAYELWFKQILFELDSIIKIYEKETINDNTEDAGIILQRIKRVNSILQLLNQQVRILNTMTPLDFLSFRNLLVPASGFQSVQFRLIEARLGLKMQQRYRADYYKRTNEGGFTQTDYHKINVTEDAPTLDMLVNKWLERMPFLAIELWQHFKPETIQHDNVTNHPFWNAYRNIYVNGLNEYEKNKIADFDYILFNIEPFNSNREQLKLLRQQFSPQALQAALFITLYRNYPLFQTSYQIIDALIETDHLLSTWRHEHLTMVRRMIGMRVGTGNTSGAGYLEGAAQQHFIYKDLAGLSTFLVESKKLPALPNEVLQHLIFK</sequence>
<keyword evidence="1" id="KW-0479">Metal-binding</keyword>
<dbReference type="GO" id="GO:0004833">
    <property type="term" value="F:L-tryptophan 2,3-dioxygenase activity"/>
    <property type="evidence" value="ECO:0007669"/>
    <property type="project" value="UniProtKB-UniRule"/>
</dbReference>
<accession>A0A2W7TEW3</accession>
<keyword evidence="1" id="KW-0349">Heme</keyword>
<organism evidence="2 3">
    <name type="scientific">Hydrotalea sandarakina</name>
    <dbReference type="NCBI Taxonomy" id="1004304"/>
    <lineage>
        <taxon>Bacteria</taxon>
        <taxon>Pseudomonadati</taxon>
        <taxon>Bacteroidota</taxon>
        <taxon>Chitinophagia</taxon>
        <taxon>Chitinophagales</taxon>
        <taxon>Chitinophagaceae</taxon>
        <taxon>Hydrotalea</taxon>
    </lineage>
</organism>
<evidence type="ECO:0000313" key="3">
    <source>
        <dbReference type="Proteomes" id="UP000249720"/>
    </source>
</evidence>
<keyword evidence="1" id="KW-0408">Iron</keyword>
<feature type="binding site" evidence="1">
    <location>
        <position position="313"/>
    </location>
    <ligand>
        <name>substrate</name>
    </ligand>
</feature>
<comment type="caution">
    <text evidence="1">Lacks conserved residue(s) required for the propagation of feature annotation.</text>
</comment>
<dbReference type="GO" id="GO:0019442">
    <property type="term" value="P:L-tryptophan catabolic process to acetyl-CoA"/>
    <property type="evidence" value="ECO:0007669"/>
    <property type="project" value="TreeGrafter"/>
</dbReference>
<dbReference type="Gene3D" id="1.10.287.3810">
    <property type="match status" value="1"/>
</dbReference>
<dbReference type="EMBL" id="QKZV01000006">
    <property type="protein sequence ID" value="PZX61842.1"/>
    <property type="molecule type" value="Genomic_DNA"/>
</dbReference>
<feature type="binding site" evidence="1">
    <location>
        <position position="112"/>
    </location>
    <ligand>
        <name>substrate</name>
    </ligand>
</feature>
<feature type="binding site" evidence="1">
    <location>
        <begin position="39"/>
        <end position="43"/>
    </location>
    <ligand>
        <name>substrate</name>
    </ligand>
</feature>
<comment type="cofactor">
    <cofactor evidence="1">
        <name>heme</name>
        <dbReference type="ChEBI" id="CHEBI:30413"/>
    </cofactor>
    <text evidence="1">Binds 1 heme group per subunit.</text>
</comment>
<keyword evidence="1 2" id="KW-0223">Dioxygenase</keyword>
<name>A0A2W7TEW3_9BACT</name>
<comment type="similarity">
    <text evidence="1">Belongs to the tryptophan 2,3-dioxygenase family.</text>
</comment>
<comment type="subunit">
    <text evidence="1">Homotetramer.</text>
</comment>
<dbReference type="OrthoDB" id="9776847at2"/>
<keyword evidence="3" id="KW-1185">Reference proteome</keyword>
<comment type="catalytic activity">
    <reaction evidence="1">
        <text>L-tryptophan + O2 = N-formyl-L-kynurenine</text>
        <dbReference type="Rhea" id="RHEA:24536"/>
        <dbReference type="ChEBI" id="CHEBI:15379"/>
        <dbReference type="ChEBI" id="CHEBI:57912"/>
        <dbReference type="ChEBI" id="CHEBI:58629"/>
        <dbReference type="EC" id="1.13.11.11"/>
    </reaction>
</comment>
<dbReference type="PANTHER" id="PTHR10138">
    <property type="entry name" value="TRYPTOPHAN 2,3-DIOXYGENASE"/>
    <property type="match status" value="1"/>
</dbReference>
<evidence type="ECO:0000313" key="2">
    <source>
        <dbReference type="EMBL" id="PZX61842.1"/>
    </source>
</evidence>
<dbReference type="Pfam" id="PF03301">
    <property type="entry name" value="Trp_dioxygenase"/>
    <property type="match status" value="1"/>
</dbReference>
<dbReference type="PANTHER" id="PTHR10138:SF0">
    <property type="entry name" value="TRYPTOPHAN 2,3-DIOXYGENASE"/>
    <property type="match status" value="1"/>
</dbReference>
<dbReference type="Proteomes" id="UP000249720">
    <property type="component" value="Unassembled WGS sequence"/>
</dbReference>
<dbReference type="HAMAP" id="MF_01972">
    <property type="entry name" value="T23O"/>
    <property type="match status" value="1"/>
</dbReference>
<dbReference type="UniPathway" id="UPA00333">
    <property type="reaction ID" value="UER00453"/>
</dbReference>
<protein>
    <recommendedName>
        <fullName evidence="1">Tryptophan 2,3-dioxygenase</fullName>
        <shortName evidence="1">TDO</shortName>
        <ecNumber evidence="1">1.13.11.11</ecNumber>
    </recommendedName>
    <alternativeName>
        <fullName evidence="1">Tryptamin 2,3-dioxygenase</fullName>
    </alternativeName>
    <alternativeName>
        <fullName evidence="1">Tryptophan oxygenase</fullName>
        <shortName evidence="1">TO</shortName>
        <shortName evidence="1">TRPO</shortName>
    </alternativeName>
    <alternativeName>
        <fullName evidence="1">Tryptophan pyrrolase</fullName>
    </alternativeName>
    <alternativeName>
        <fullName evidence="1">Tryptophanase</fullName>
    </alternativeName>
</protein>
<dbReference type="InterPro" id="IPR004981">
    <property type="entry name" value="Trp_2_3_dOase"/>
</dbReference>
<evidence type="ECO:0000256" key="1">
    <source>
        <dbReference type="HAMAP-Rule" id="MF_01972"/>
    </source>
</evidence>
<comment type="caution">
    <text evidence="2">The sequence shown here is derived from an EMBL/GenBank/DDBJ whole genome shotgun (WGS) entry which is preliminary data.</text>
</comment>
<dbReference type="AlphaFoldDB" id="A0A2W7TEW3"/>
<dbReference type="SUPFAM" id="SSF140959">
    <property type="entry name" value="Indolic compounds 2,3-dioxygenase-like"/>
    <property type="match status" value="1"/>
</dbReference>
<dbReference type="InterPro" id="IPR037217">
    <property type="entry name" value="Trp/Indoleamine_2_3_dOase-like"/>
</dbReference>
<proteinExistence type="inferred from homology"/>
<dbReference type="Gene3D" id="1.20.58.480">
    <property type="match status" value="1"/>
</dbReference>
<gene>
    <name evidence="1" type="primary">kynA</name>
    <name evidence="2" type="ORF">LX80_02003</name>
</gene>
<keyword evidence="1" id="KW-0823">Tryptophan catabolism</keyword>
<dbReference type="GO" id="GO:0019441">
    <property type="term" value="P:L-tryptophan catabolic process to kynurenine"/>
    <property type="evidence" value="ECO:0007669"/>
    <property type="project" value="UniProtKB-UniRule"/>
</dbReference>
<comment type="function">
    <text evidence="1">Heme-dependent dioxygenase that catalyzes the oxidative cleavage of the L-tryptophan (L-Trp) pyrrole ring and converts L-tryptophan to N-formyl-L-kynurenine. Catalyzes the oxidative cleavage of the indole moiety.</text>
</comment>